<keyword evidence="9" id="KW-0547">Nucleotide-binding</keyword>
<feature type="signal peptide" evidence="20">
    <location>
        <begin position="1"/>
        <end position="39"/>
    </location>
</feature>
<dbReference type="Gene3D" id="3.40.50.2300">
    <property type="match status" value="2"/>
</dbReference>
<dbReference type="Pfam" id="PF00211">
    <property type="entry name" value="Guanylate_cyc"/>
    <property type="match status" value="1"/>
</dbReference>
<evidence type="ECO:0000259" key="21">
    <source>
        <dbReference type="PROSITE" id="PS50125"/>
    </source>
</evidence>
<evidence type="ECO:0000256" key="17">
    <source>
        <dbReference type="ARBA" id="ARBA00023239"/>
    </source>
</evidence>
<dbReference type="VEuPathDB" id="TriTrypDB:TcIL3000_0_14050"/>
<evidence type="ECO:0000313" key="23">
    <source>
        <dbReference type="Proteomes" id="UP000000702"/>
    </source>
</evidence>
<keyword evidence="8" id="KW-0479">Metal-binding</keyword>
<dbReference type="SUPFAM" id="SSF53822">
    <property type="entry name" value="Periplasmic binding protein-like I"/>
    <property type="match status" value="1"/>
</dbReference>
<dbReference type="GO" id="GO:0035556">
    <property type="term" value="P:intracellular signal transduction"/>
    <property type="evidence" value="ECO:0007669"/>
    <property type="project" value="InterPro"/>
</dbReference>
<keyword evidence="7" id="KW-0812">Transmembrane</keyword>
<evidence type="ECO:0000256" key="3">
    <source>
        <dbReference type="ARBA" id="ARBA00002708"/>
    </source>
</evidence>
<keyword evidence="17" id="KW-0456">Lyase</keyword>
<dbReference type="GO" id="GO:0016020">
    <property type="term" value="C:membrane"/>
    <property type="evidence" value="ECO:0007669"/>
    <property type="project" value="UniProtKB-SubCell"/>
</dbReference>
<evidence type="ECO:0000256" key="8">
    <source>
        <dbReference type="ARBA" id="ARBA00022723"/>
    </source>
</evidence>
<dbReference type="AlphaFoldDB" id="F9WGP9"/>
<dbReference type="PANTHER" id="PTHR43081:SF1">
    <property type="entry name" value="ADENYLATE CYCLASE, TERMINAL-DIFFERENTIATION SPECIFIC"/>
    <property type="match status" value="1"/>
</dbReference>
<evidence type="ECO:0000256" key="5">
    <source>
        <dbReference type="ARBA" id="ARBA00005381"/>
    </source>
</evidence>
<dbReference type="GO" id="GO:0005524">
    <property type="term" value="F:ATP binding"/>
    <property type="evidence" value="ECO:0007669"/>
    <property type="project" value="UniProtKB-KW"/>
</dbReference>
<dbReference type="Pfam" id="PF25493">
    <property type="entry name" value="Peripla_BP_A-cyclase"/>
    <property type="match status" value="1"/>
</dbReference>
<evidence type="ECO:0000256" key="7">
    <source>
        <dbReference type="ARBA" id="ARBA00022692"/>
    </source>
</evidence>
<dbReference type="InterPro" id="IPR001054">
    <property type="entry name" value="A/G_cyclase"/>
</dbReference>
<evidence type="ECO:0000313" key="22">
    <source>
        <dbReference type="EMBL" id="CCD16486.1"/>
    </source>
</evidence>
<keyword evidence="16" id="KW-0325">Glycoprotein</keyword>
<organism evidence="22 23">
    <name type="scientific">Trypanosoma congolense (strain IL3000)</name>
    <dbReference type="NCBI Taxonomy" id="1068625"/>
    <lineage>
        <taxon>Eukaryota</taxon>
        <taxon>Discoba</taxon>
        <taxon>Euglenozoa</taxon>
        <taxon>Kinetoplastea</taxon>
        <taxon>Metakinetoplastina</taxon>
        <taxon>Trypanosomatida</taxon>
        <taxon>Trypanosomatidae</taxon>
        <taxon>Trypanosoma</taxon>
        <taxon>Nannomonas</taxon>
    </lineage>
</organism>
<evidence type="ECO:0000256" key="4">
    <source>
        <dbReference type="ARBA" id="ARBA00004141"/>
    </source>
</evidence>
<keyword evidence="12" id="KW-1133">Transmembrane helix</keyword>
<dbReference type="PROSITE" id="PS50125">
    <property type="entry name" value="GUANYLATE_CYCLASE_2"/>
    <property type="match status" value="1"/>
</dbReference>
<dbReference type="Proteomes" id="UP000000702">
    <property type="component" value="Unassembled WGS sequence"/>
</dbReference>
<evidence type="ECO:0000256" key="11">
    <source>
        <dbReference type="ARBA" id="ARBA00022842"/>
    </source>
</evidence>
<dbReference type="EMBL" id="CAEQ01002300">
    <property type="protein sequence ID" value="CCD16486.1"/>
    <property type="molecule type" value="Genomic_DNA"/>
</dbReference>
<dbReference type="FunFam" id="3.30.70.1230:FF:000022">
    <property type="entry name" value="Receptor-type adenylate cyclase GRESAG 4, putative"/>
    <property type="match status" value="1"/>
</dbReference>
<keyword evidence="23" id="KW-1185">Reference proteome</keyword>
<dbReference type="GO" id="GO:0046872">
    <property type="term" value="F:metal ion binding"/>
    <property type="evidence" value="ECO:0007669"/>
    <property type="project" value="UniProtKB-KW"/>
</dbReference>
<dbReference type="GO" id="GO:0006171">
    <property type="term" value="P:cAMP biosynthetic process"/>
    <property type="evidence" value="ECO:0007669"/>
    <property type="project" value="UniProtKB-KW"/>
</dbReference>
<dbReference type="Pfam" id="PF25495">
    <property type="entry name" value="Peripla_BP_A-cyclase_1"/>
    <property type="match status" value="1"/>
</dbReference>
<proteinExistence type="inferred from homology"/>
<gene>
    <name evidence="22" type="ORF">TCIL3000_0_14050</name>
</gene>
<comment type="cofactor">
    <cofactor evidence="2">
        <name>Mg(2+)</name>
        <dbReference type="ChEBI" id="CHEBI:18420"/>
    </cofactor>
</comment>
<dbReference type="InterPro" id="IPR050697">
    <property type="entry name" value="Adenylyl/Guanylyl_Cyclase_3/4"/>
</dbReference>
<dbReference type="SUPFAM" id="SSF55073">
    <property type="entry name" value="Nucleotide cyclase"/>
    <property type="match status" value="1"/>
</dbReference>
<keyword evidence="20" id="KW-0732">Signal</keyword>
<evidence type="ECO:0000256" key="16">
    <source>
        <dbReference type="ARBA" id="ARBA00023180"/>
    </source>
</evidence>
<keyword evidence="11" id="KW-0460">Magnesium</keyword>
<feature type="chain" id="PRO_5003390362" description="adenylate cyclase" evidence="20">
    <location>
        <begin position="40"/>
        <end position="1223"/>
    </location>
</feature>
<dbReference type="Gene3D" id="3.30.70.1230">
    <property type="entry name" value="Nucleotide cyclase"/>
    <property type="match status" value="1"/>
</dbReference>
<evidence type="ECO:0000256" key="18">
    <source>
        <dbReference type="ARBA" id="ARBA00032597"/>
    </source>
</evidence>
<evidence type="ECO:0000256" key="14">
    <source>
        <dbReference type="ARBA" id="ARBA00023136"/>
    </source>
</evidence>
<evidence type="ECO:0000256" key="13">
    <source>
        <dbReference type="ARBA" id="ARBA00022998"/>
    </source>
</evidence>
<comment type="catalytic activity">
    <reaction evidence="1">
        <text>ATP = 3',5'-cyclic AMP + diphosphate</text>
        <dbReference type="Rhea" id="RHEA:15389"/>
        <dbReference type="ChEBI" id="CHEBI:30616"/>
        <dbReference type="ChEBI" id="CHEBI:33019"/>
        <dbReference type="ChEBI" id="CHEBI:58165"/>
        <dbReference type="EC" id="4.6.1.1"/>
    </reaction>
</comment>
<keyword evidence="13" id="KW-0115">cAMP biosynthesis</keyword>
<dbReference type="InterPro" id="IPR057399">
    <property type="entry name" value="GRESAG4.1/3_peripasmic_1"/>
</dbReference>
<reference evidence="22 23" key="2">
    <citation type="journal article" date="2012" name="Proc. Natl. Acad. Sci. U.S.A.">
        <title>Antigenic diversity is generated by distinct evolutionary mechanisms in African trypanosome species.</title>
        <authorList>
            <person name="Jackson A.P."/>
            <person name="Berry A."/>
            <person name="Aslett M."/>
            <person name="Allison H.C."/>
            <person name="Burton P."/>
            <person name="Vavrova-Anderson J."/>
            <person name="Brown R."/>
            <person name="Browne H."/>
            <person name="Corton N."/>
            <person name="Hauser H."/>
            <person name="Gamble J."/>
            <person name="Gilderthorp R."/>
            <person name="Marcello L."/>
            <person name="McQuillan J."/>
            <person name="Otto T.D."/>
            <person name="Quail M.A."/>
            <person name="Sanders M.J."/>
            <person name="van Tonder A."/>
            <person name="Ginger M.L."/>
            <person name="Field M.C."/>
            <person name="Barry J.D."/>
            <person name="Hertz-Fowler C."/>
            <person name="Berriman M."/>
        </authorList>
    </citation>
    <scope>NUCLEOTIDE SEQUENCE [LARGE SCALE GENOMIC DNA]</scope>
    <source>
        <strain evidence="22 23">IL3000</strain>
    </source>
</reference>
<comment type="function">
    <text evidence="3">Could act as a receptor for an unknown ligand.</text>
</comment>
<dbReference type="InterPro" id="IPR029787">
    <property type="entry name" value="Nucleotide_cyclase"/>
</dbReference>
<evidence type="ECO:0000256" key="2">
    <source>
        <dbReference type="ARBA" id="ARBA00001946"/>
    </source>
</evidence>
<evidence type="ECO:0000256" key="9">
    <source>
        <dbReference type="ARBA" id="ARBA00022741"/>
    </source>
</evidence>
<evidence type="ECO:0000256" key="15">
    <source>
        <dbReference type="ARBA" id="ARBA00023170"/>
    </source>
</evidence>
<evidence type="ECO:0000256" key="12">
    <source>
        <dbReference type="ARBA" id="ARBA00022989"/>
    </source>
</evidence>
<dbReference type="PANTHER" id="PTHR43081">
    <property type="entry name" value="ADENYLATE CYCLASE, TERMINAL-DIFFERENTIATION SPECIFIC-RELATED"/>
    <property type="match status" value="1"/>
</dbReference>
<keyword evidence="10" id="KW-0067">ATP-binding</keyword>
<keyword evidence="14" id="KW-0472">Membrane</keyword>
<accession>F9WGP9</accession>
<evidence type="ECO:0000256" key="1">
    <source>
        <dbReference type="ARBA" id="ARBA00001593"/>
    </source>
</evidence>
<name>F9WGP9_TRYCI</name>
<evidence type="ECO:0000256" key="19">
    <source>
        <dbReference type="ARBA" id="ARBA00032637"/>
    </source>
</evidence>
<evidence type="ECO:0000256" key="6">
    <source>
        <dbReference type="ARBA" id="ARBA00012201"/>
    </source>
</evidence>
<dbReference type="EC" id="4.6.1.1" evidence="6"/>
<dbReference type="InterPro" id="IPR028082">
    <property type="entry name" value="Peripla_BP_I"/>
</dbReference>
<dbReference type="InterPro" id="IPR057398">
    <property type="entry name" value="GRESAG4.1/3_peripasmic_2"/>
</dbReference>
<keyword evidence="15" id="KW-0675">Receptor</keyword>
<dbReference type="OMA" id="DACESTI"/>
<reference evidence="23" key="1">
    <citation type="submission" date="2011-07" db="EMBL/GenBank/DDBJ databases">
        <title>Divergent evolution of antigenic variation in African trypanosomes.</title>
        <authorList>
            <person name="Jackson A.P."/>
            <person name="Berry A."/>
            <person name="Allison H.C."/>
            <person name="Burton P."/>
            <person name="Anderson J."/>
            <person name="Aslett M."/>
            <person name="Brown R."/>
            <person name="Corton N."/>
            <person name="Harris D."/>
            <person name="Hauser H."/>
            <person name="Gamble J."/>
            <person name="Gilderthorp R."/>
            <person name="McQuillan J."/>
            <person name="Quail M.A."/>
            <person name="Sanders M."/>
            <person name="Van Tonder A."/>
            <person name="Ginger M.L."/>
            <person name="Donelson J.E."/>
            <person name="Field M.C."/>
            <person name="Barry J.D."/>
            <person name="Berriman M."/>
            <person name="Hertz-Fowler C."/>
        </authorList>
    </citation>
    <scope>NUCLEOTIDE SEQUENCE [LARGE SCALE GENOMIC DNA]</scope>
    <source>
        <strain evidence="23">IL3000</strain>
    </source>
</reference>
<dbReference type="GO" id="GO:0004016">
    <property type="term" value="F:adenylate cyclase activity"/>
    <property type="evidence" value="ECO:0007669"/>
    <property type="project" value="UniProtKB-EC"/>
</dbReference>
<dbReference type="SMART" id="SM00044">
    <property type="entry name" value="CYCc"/>
    <property type="match status" value="1"/>
</dbReference>
<dbReference type="CDD" id="cd07302">
    <property type="entry name" value="CHD"/>
    <property type="match status" value="1"/>
</dbReference>
<evidence type="ECO:0000256" key="10">
    <source>
        <dbReference type="ARBA" id="ARBA00022840"/>
    </source>
</evidence>
<comment type="caution">
    <text evidence="22">The sequence shown here is derived from an EMBL/GenBank/DDBJ whole genome shotgun (WGS) entry which is preliminary data.</text>
</comment>
<evidence type="ECO:0000256" key="20">
    <source>
        <dbReference type="SAM" id="SignalP"/>
    </source>
</evidence>
<feature type="domain" description="Guanylate cyclase" evidence="21">
    <location>
        <begin position="884"/>
        <end position="1038"/>
    </location>
</feature>
<comment type="subcellular location">
    <subcellularLocation>
        <location evidence="4">Membrane</location>
        <topology evidence="4">Multi-pass membrane protein</topology>
    </subcellularLocation>
</comment>
<protein>
    <recommendedName>
        <fullName evidence="6">adenylate cyclase</fullName>
        <ecNumber evidence="6">4.6.1.1</ecNumber>
    </recommendedName>
    <alternativeName>
        <fullName evidence="18">ATP pyrophosphate-lyase</fullName>
    </alternativeName>
    <alternativeName>
        <fullName evidence="19">Adenylyl cyclase</fullName>
    </alternativeName>
</protein>
<sequence length="1223" mass="135075">MVVNTHPLCVNRRHAPRTELSLSPIFLLSLLLLCAPRRSQQHLASASPVNVKVLSLMYNKNWPLQYINGLNAGFNASLAARNWTAGPGVSVAVVYPASYDIPSPKHLKNYLQQPGNDKGLLVVFGPMGESDALNSYATLEENNLVGFAPLTGSAEFDTYHPHLYFTRPELTAELISLIRHAVSYMRILRLGFMYITEEHGGFGEYRQAVSFMGKMGYELCCVFTVENSDRGPAPDAEFRAAWNGFAKNRPQAVIINAAIHSDTEKFVRMLVTDPRTKDAFLLAPSLLRKALVEVWKDALNAVNASFVPRRVKQTGMNPLAKDTFFKAIKRFQKEMSNYLRSSGNQGGFDDPEYFLHNDDVGELMVYGWIAGEVMMRALESNGKLDDRIAFMKSLYNQRRYLVDDLVIGDFGGECTDRAITNGAICRCSRGGRRVYMKEVVEGYRLKPLHSGYIVSSPLMCHSDPSILQPPLSGIMISMSDHPVLMTAAASFDAGASAVASDGRIGEANRFFLKQVDSDTRNSASDIQELQKNRIITAVFGVVTNAMLRISGLTFIDPITPTPRLATFNRNIIHLSPTLEQQLYVLAKYLTTHTNPLYAVIRGKQSSGISAVLTRTLVTFGMNLTSTTVLQPGDELSGHLPIRGSVFVIGLAVDEVEVLEEHLRTHTKACVMVQFSEVALLYNEFVDAFNNSEGAGRLVFATSLPHWADVNTTSETVRQYHAAIRNATQRSPLSLLGFATGQLMKRNLLRMDVVTPEFISNIFFNETVITADDMRYGPYNHHDCFNGGAVASNCLSNFGATNITVWSMSRVLKVDVPVLQEPITPSMIYANDTGKMLSPLQLAGVAAGGLIALAVLVGVSTTVYCVLQEGRDNKGAPKELTDPVTLIFTDIESSTALWAAHPELMPDSVIAHHRMIRALITYHNCYEVKTVGDSFMIACRSAYAAVQLAHDLQQVLLHFDWGTKTLEESYHEFEGRKAEEDAEYKPPTARLDPEVYRQLWNGLRVRVGIHTGLCDIRYDEVTKGYDYYGRAANMAARTESIANGGQVLLTHATYYSLSTAEREQANVTSLGPVPLRGVPEPVEMYQLNAVPGRTFAALRLDRAVDITDACESTITSTSDHNSTVELTETAHVIMDSLQSLLGTFTASQRQKALTLFCERWRVAQPRGAGELWDDECLNDVMRRLAAKVGHVVDCHPLGSNERSASTVSSASVIIVSNPVLDRDK</sequence>
<comment type="similarity">
    <text evidence="5">Belongs to the adenylyl cyclase class-3 family.</text>
</comment>